<dbReference type="Gene3D" id="1.10.3470.10">
    <property type="entry name" value="ABC transporter involved in vitamin B12 uptake, BtuC"/>
    <property type="match status" value="1"/>
</dbReference>
<gene>
    <name evidence="7" type="ORF">HLV38_02385</name>
</gene>
<keyword evidence="6" id="KW-0813">Transport</keyword>
<evidence type="ECO:0000313" key="7">
    <source>
        <dbReference type="EMBL" id="QKF07102.1"/>
    </source>
</evidence>
<keyword evidence="4" id="KW-1133">Transmembrane helix</keyword>
<comment type="subcellular location">
    <subcellularLocation>
        <location evidence="6">Cell membrane</location>
        <topology evidence="6">Multi-pass membrane protein</topology>
    </subcellularLocation>
    <subcellularLocation>
        <location evidence="1">Membrane</location>
        <topology evidence="1">Multi-pass membrane protein</topology>
    </subcellularLocation>
</comment>
<dbReference type="GO" id="GO:0043190">
    <property type="term" value="C:ATP-binding cassette (ABC) transporter complex"/>
    <property type="evidence" value="ECO:0007669"/>
    <property type="project" value="InterPro"/>
</dbReference>
<evidence type="ECO:0000256" key="1">
    <source>
        <dbReference type="ARBA" id="ARBA00004141"/>
    </source>
</evidence>
<keyword evidence="3 6" id="KW-0812">Transmembrane</keyword>
<organism evidence="7 8">
    <name type="scientific">Berryella wangjianweii</name>
    <dbReference type="NCBI Taxonomy" id="2734634"/>
    <lineage>
        <taxon>Bacteria</taxon>
        <taxon>Bacillati</taxon>
        <taxon>Actinomycetota</taxon>
        <taxon>Coriobacteriia</taxon>
        <taxon>Eggerthellales</taxon>
        <taxon>Eggerthellaceae</taxon>
        <taxon>Berryella</taxon>
    </lineage>
</organism>
<dbReference type="PANTHER" id="PTHR30477">
    <property type="entry name" value="ABC-TRANSPORTER METAL-BINDING PROTEIN"/>
    <property type="match status" value="1"/>
</dbReference>
<dbReference type="InterPro" id="IPR001626">
    <property type="entry name" value="ABC_TroCD"/>
</dbReference>
<dbReference type="PANTHER" id="PTHR30477:SF0">
    <property type="entry name" value="METAL TRANSPORT SYSTEM MEMBRANE PROTEIN TM_0125-RELATED"/>
    <property type="match status" value="1"/>
</dbReference>
<dbReference type="GO" id="GO:0055085">
    <property type="term" value="P:transmembrane transport"/>
    <property type="evidence" value="ECO:0007669"/>
    <property type="project" value="InterPro"/>
</dbReference>
<dbReference type="AlphaFoldDB" id="A0A6M8J8C2"/>
<evidence type="ECO:0000256" key="2">
    <source>
        <dbReference type="ARBA" id="ARBA00008034"/>
    </source>
</evidence>
<sequence length="286" mass="29377">MLEFEFMRRTLMAGLLFAIALPLIGIVMINRKTSMVSDALSHVSLTGVGLGLIFGFDPVIGAVVSCVVAGFSIEAVRSRMPQLGDMAVAVIMSAGLGLAVILADLAPGGNTFESYLFGSISSVTPGDLLMTGVAFLGTVALSVMLYAGLSDIAIDATLARLSGVRVRLVNGAFTALSAVMIGLACKVVGALLVVSLVALPVATALVLCRSYRQTCMASTVLGVVYTMSGLTFSYHFDVRPGGAIVMAAIIGILVALCASFVMRRVRGDEKASSAGLTAAAAALSDE</sequence>
<reference evidence="8" key="1">
    <citation type="submission" date="2020-05" db="EMBL/GenBank/DDBJ databases">
        <title>Novel species in genus Nocardioides.</title>
        <authorList>
            <person name="Zhang G."/>
        </authorList>
    </citation>
    <scope>NUCLEOTIDE SEQUENCE [LARGE SCALE GENOMIC DNA]</scope>
    <source>
        <strain evidence="8">zg-1050</strain>
    </source>
</reference>
<evidence type="ECO:0000313" key="8">
    <source>
        <dbReference type="Proteomes" id="UP000503297"/>
    </source>
</evidence>
<dbReference type="EMBL" id="CP053716">
    <property type="protein sequence ID" value="QKF07102.1"/>
    <property type="molecule type" value="Genomic_DNA"/>
</dbReference>
<evidence type="ECO:0000256" key="3">
    <source>
        <dbReference type="ARBA" id="ARBA00022692"/>
    </source>
</evidence>
<dbReference type="InterPro" id="IPR037294">
    <property type="entry name" value="ABC_BtuC-like"/>
</dbReference>
<keyword evidence="8" id="KW-1185">Reference proteome</keyword>
<evidence type="ECO:0000256" key="6">
    <source>
        <dbReference type="RuleBase" id="RU003943"/>
    </source>
</evidence>
<accession>A0A6M8J8C2</accession>
<dbReference type="KEGG" id="bwa:HLV38_02385"/>
<dbReference type="GO" id="GO:0010043">
    <property type="term" value="P:response to zinc ion"/>
    <property type="evidence" value="ECO:0007669"/>
    <property type="project" value="TreeGrafter"/>
</dbReference>
<evidence type="ECO:0000256" key="5">
    <source>
        <dbReference type="ARBA" id="ARBA00023136"/>
    </source>
</evidence>
<dbReference type="Proteomes" id="UP000503297">
    <property type="component" value="Chromosome"/>
</dbReference>
<keyword evidence="5" id="KW-0472">Membrane</keyword>
<dbReference type="Pfam" id="PF00950">
    <property type="entry name" value="ABC-3"/>
    <property type="match status" value="1"/>
</dbReference>
<comment type="similarity">
    <text evidence="2 6">Belongs to the ABC-3 integral membrane protein family.</text>
</comment>
<name>A0A6M8J8C2_9ACTN</name>
<dbReference type="RefSeq" id="WP_172162928.1">
    <property type="nucleotide sequence ID" value="NZ_CP053716.1"/>
</dbReference>
<dbReference type="SUPFAM" id="SSF81345">
    <property type="entry name" value="ABC transporter involved in vitamin B12 uptake, BtuC"/>
    <property type="match status" value="1"/>
</dbReference>
<evidence type="ECO:0000256" key="4">
    <source>
        <dbReference type="ARBA" id="ARBA00022989"/>
    </source>
</evidence>
<protein>
    <submittedName>
        <fullName evidence="7">Metal ABC transporter permease</fullName>
    </submittedName>
</protein>
<proteinExistence type="inferred from homology"/>